<evidence type="ECO:0000313" key="2">
    <source>
        <dbReference type="EMBL" id="MDD7914246.1"/>
    </source>
</evidence>
<gene>
    <name evidence="2" type="ORF">N5A56_007360</name>
</gene>
<evidence type="ECO:0000313" key="3">
    <source>
        <dbReference type="Proteomes" id="UP001151478"/>
    </source>
</evidence>
<reference evidence="2" key="1">
    <citation type="submission" date="2023-02" db="EMBL/GenBank/DDBJ databases">
        <title>Polaribacter ponticola sp. nov., isolated from seawater.</title>
        <authorList>
            <person name="Baek J.H."/>
            <person name="Kim J.M."/>
            <person name="Choi D.G."/>
            <person name="Jeon C.O."/>
        </authorList>
    </citation>
    <scope>NUCLEOTIDE SEQUENCE</scope>
    <source>
        <strain evidence="2">MSW5</strain>
    </source>
</reference>
<feature type="transmembrane region" description="Helical" evidence="1">
    <location>
        <begin position="115"/>
        <end position="135"/>
    </location>
</feature>
<organism evidence="2 3">
    <name type="scientific">Polaribacter ponticola</name>
    <dbReference type="NCBI Taxonomy" id="2978475"/>
    <lineage>
        <taxon>Bacteria</taxon>
        <taxon>Pseudomonadati</taxon>
        <taxon>Bacteroidota</taxon>
        <taxon>Flavobacteriia</taxon>
        <taxon>Flavobacteriales</taxon>
        <taxon>Flavobacteriaceae</taxon>
    </lineage>
</organism>
<keyword evidence="1" id="KW-0472">Membrane</keyword>
<name>A0ABT5S816_9FLAO</name>
<feature type="transmembrane region" description="Helical" evidence="1">
    <location>
        <begin position="45"/>
        <end position="67"/>
    </location>
</feature>
<keyword evidence="1" id="KW-1133">Transmembrane helix</keyword>
<proteinExistence type="predicted"/>
<protein>
    <recommendedName>
        <fullName evidence="4">DUF2975 domain-containing protein</fullName>
    </recommendedName>
</protein>
<comment type="caution">
    <text evidence="2">The sequence shown here is derived from an EMBL/GenBank/DDBJ whole genome shotgun (WGS) entry which is preliminary data.</text>
</comment>
<evidence type="ECO:0008006" key="4">
    <source>
        <dbReference type="Google" id="ProtNLM"/>
    </source>
</evidence>
<dbReference type="RefSeq" id="WP_265724870.1">
    <property type="nucleotide sequence ID" value="NZ_JAOSLC020000003.1"/>
</dbReference>
<keyword evidence="3" id="KW-1185">Reference proteome</keyword>
<keyword evidence="1" id="KW-0812">Transmembrane</keyword>
<dbReference type="EMBL" id="JAOSLC020000003">
    <property type="protein sequence ID" value="MDD7914246.1"/>
    <property type="molecule type" value="Genomic_DNA"/>
</dbReference>
<sequence length="157" mass="18549">MKKLFIHQPLFRLLSPIISGVIIYLLVLLLNNNVEQIQEQFFNEELYFCIALSYLIQEFSRGLLLLFKKTLFNKLSRFNIFLQVVISMALCLVISTVAINLYFKYLLNFSASIEEIYVFDTIFCGVTFIYIVLYLSHQYLFKINSEKLLQEALIKKY</sequence>
<accession>A0ABT5S816</accession>
<evidence type="ECO:0000256" key="1">
    <source>
        <dbReference type="SAM" id="Phobius"/>
    </source>
</evidence>
<feature type="transmembrane region" description="Helical" evidence="1">
    <location>
        <begin position="79"/>
        <end position="103"/>
    </location>
</feature>
<feature type="transmembrane region" description="Helical" evidence="1">
    <location>
        <begin position="12"/>
        <end position="30"/>
    </location>
</feature>
<dbReference type="Proteomes" id="UP001151478">
    <property type="component" value="Unassembled WGS sequence"/>
</dbReference>